<organism evidence="8 9">
    <name type="scientific">Methylocystis iwaonis</name>
    <dbReference type="NCBI Taxonomy" id="2885079"/>
    <lineage>
        <taxon>Bacteria</taxon>
        <taxon>Pseudomonadati</taxon>
        <taxon>Pseudomonadota</taxon>
        <taxon>Alphaproteobacteria</taxon>
        <taxon>Hyphomicrobiales</taxon>
        <taxon>Methylocystaceae</taxon>
        <taxon>Methylocystis</taxon>
    </lineage>
</organism>
<evidence type="ECO:0000256" key="3">
    <source>
        <dbReference type="ARBA" id="ARBA00022692"/>
    </source>
</evidence>
<evidence type="ECO:0000313" key="9">
    <source>
        <dbReference type="Proteomes" id="UP001317629"/>
    </source>
</evidence>
<evidence type="ECO:0000256" key="4">
    <source>
        <dbReference type="ARBA" id="ARBA00022989"/>
    </source>
</evidence>
<feature type="transmembrane region" description="Helical" evidence="7">
    <location>
        <begin position="267"/>
        <end position="288"/>
    </location>
</feature>
<keyword evidence="4 7" id="KW-1133">Transmembrane helix</keyword>
<evidence type="ECO:0000256" key="6">
    <source>
        <dbReference type="SAM" id="MobiDB-lite"/>
    </source>
</evidence>
<feature type="transmembrane region" description="Helical" evidence="7">
    <location>
        <begin position="201"/>
        <end position="220"/>
    </location>
</feature>
<keyword evidence="2" id="KW-1003">Cell membrane</keyword>
<evidence type="ECO:0000256" key="5">
    <source>
        <dbReference type="ARBA" id="ARBA00023136"/>
    </source>
</evidence>
<protein>
    <recommendedName>
        <fullName evidence="10">YihY/virulence factor BrkB family protein</fullName>
    </recommendedName>
</protein>
<evidence type="ECO:0000256" key="2">
    <source>
        <dbReference type="ARBA" id="ARBA00022475"/>
    </source>
</evidence>
<feature type="compositionally biased region" description="Low complexity" evidence="6">
    <location>
        <begin position="1"/>
        <end position="13"/>
    </location>
</feature>
<dbReference type="NCBIfam" id="TIGR00765">
    <property type="entry name" value="yihY_not_rbn"/>
    <property type="match status" value="1"/>
</dbReference>
<dbReference type="PANTHER" id="PTHR30213:SF0">
    <property type="entry name" value="UPF0761 MEMBRANE PROTEIN YIHY"/>
    <property type="match status" value="1"/>
</dbReference>
<feature type="transmembrane region" description="Helical" evidence="7">
    <location>
        <begin position="47"/>
        <end position="76"/>
    </location>
</feature>
<feature type="transmembrane region" description="Helical" evidence="7">
    <location>
        <begin position="232"/>
        <end position="255"/>
    </location>
</feature>
<dbReference type="RefSeq" id="WP_281931287.1">
    <property type="nucleotide sequence ID" value="NZ_AP027142.1"/>
</dbReference>
<gene>
    <name evidence="8" type="ORF">SS37A_13010</name>
</gene>
<dbReference type="EMBL" id="AP027142">
    <property type="protein sequence ID" value="BDV33772.1"/>
    <property type="molecule type" value="Genomic_DNA"/>
</dbReference>
<evidence type="ECO:0008006" key="10">
    <source>
        <dbReference type="Google" id="ProtNLM"/>
    </source>
</evidence>
<dbReference type="Proteomes" id="UP001317629">
    <property type="component" value="Chromosome"/>
</dbReference>
<evidence type="ECO:0000256" key="1">
    <source>
        <dbReference type="ARBA" id="ARBA00004651"/>
    </source>
</evidence>
<keyword evidence="3 7" id="KW-0812">Transmembrane</keyword>
<accession>A0ABM8E735</accession>
<name>A0ABM8E735_9HYPH</name>
<dbReference type="InterPro" id="IPR017039">
    <property type="entry name" value="Virul_fac_BrkB"/>
</dbReference>
<keyword evidence="9" id="KW-1185">Reference proteome</keyword>
<dbReference type="PANTHER" id="PTHR30213">
    <property type="entry name" value="INNER MEMBRANE PROTEIN YHJD"/>
    <property type="match status" value="1"/>
</dbReference>
<dbReference type="PIRSF" id="PIRSF035875">
    <property type="entry name" value="RNase_BN"/>
    <property type="match status" value="1"/>
</dbReference>
<sequence>MAANEAPSANPAAVERGRAAATPSEIPSRGWKDVLARVYDDINQHRILAIAAGVTFYALLAIFPAIAAFVAIYGLVADPSTISGHLQALSGFLPAEGLSIIGDQIRRVAAQGATKLGLASVIGLLFSLWSANAGMKAIFDALNVVYQEEEKRGFFKLNAISLGFTLAGMALLALSLGAMVILPRALEAVGLPALETWTSWLRWPALVIVIAIATSVIYRYGPSRDRAQWRWVSWGAAFAAIFWLIASLLFSWYAANLGKFNETYGSLGAAIGFMLWLWVSAIVLLVGAELDAEMEHQTAKDTTTGAPQPLGERGAVMADTIGQPKS</sequence>
<evidence type="ECO:0000313" key="8">
    <source>
        <dbReference type="EMBL" id="BDV33772.1"/>
    </source>
</evidence>
<evidence type="ECO:0000256" key="7">
    <source>
        <dbReference type="SAM" id="Phobius"/>
    </source>
</evidence>
<feature type="transmembrane region" description="Helical" evidence="7">
    <location>
        <begin position="159"/>
        <end position="181"/>
    </location>
</feature>
<proteinExistence type="predicted"/>
<feature type="region of interest" description="Disordered" evidence="6">
    <location>
        <begin position="1"/>
        <end position="25"/>
    </location>
</feature>
<dbReference type="Pfam" id="PF03631">
    <property type="entry name" value="Virul_fac_BrkB"/>
    <property type="match status" value="1"/>
</dbReference>
<feature type="transmembrane region" description="Helical" evidence="7">
    <location>
        <begin position="116"/>
        <end position="139"/>
    </location>
</feature>
<keyword evidence="5 7" id="KW-0472">Membrane</keyword>
<reference evidence="8 9" key="1">
    <citation type="journal article" date="2023" name="Int. J. Syst. Evol. Microbiol.">
        <title>Methylocystis iwaonis sp. nov., a type II methane-oxidizing bacterium from surface soil of a rice paddy field in Japan, and emended description of the genus Methylocystis (ex Whittenbury et al. 1970) Bowman et al. 1993.</title>
        <authorList>
            <person name="Kaise H."/>
            <person name="Sawadogo J.B."/>
            <person name="Alam M.S."/>
            <person name="Ueno C."/>
            <person name="Dianou D."/>
            <person name="Shinjo R."/>
            <person name="Asakawa S."/>
        </authorList>
    </citation>
    <scope>NUCLEOTIDE SEQUENCE [LARGE SCALE GENOMIC DNA]</scope>
    <source>
        <strain evidence="8 9">SS37A-Re</strain>
    </source>
</reference>
<comment type="subcellular location">
    <subcellularLocation>
        <location evidence="1">Cell membrane</location>
        <topology evidence="1">Multi-pass membrane protein</topology>
    </subcellularLocation>
</comment>